<dbReference type="PROSITE" id="PS50089">
    <property type="entry name" value="ZF_RING_2"/>
    <property type="match status" value="1"/>
</dbReference>
<feature type="transmembrane region" description="Helical" evidence="10">
    <location>
        <begin position="329"/>
        <end position="349"/>
    </location>
</feature>
<dbReference type="InterPro" id="IPR001841">
    <property type="entry name" value="Znf_RING"/>
</dbReference>
<evidence type="ECO:0000259" key="11">
    <source>
        <dbReference type="PROSITE" id="PS50089"/>
    </source>
</evidence>
<evidence type="ECO:0000256" key="4">
    <source>
        <dbReference type="ARBA" id="ARBA00022771"/>
    </source>
</evidence>
<evidence type="ECO:0000256" key="6">
    <source>
        <dbReference type="ARBA" id="ARBA00022989"/>
    </source>
</evidence>
<dbReference type="Proteomes" id="UP001497525">
    <property type="component" value="Unassembled WGS sequence"/>
</dbReference>
<evidence type="ECO:0000313" key="12">
    <source>
        <dbReference type="EMBL" id="CAL5132536.1"/>
    </source>
</evidence>
<keyword evidence="4 8" id="KW-0863">Zinc-finger</keyword>
<evidence type="ECO:0000256" key="5">
    <source>
        <dbReference type="ARBA" id="ARBA00022833"/>
    </source>
</evidence>
<keyword evidence="3" id="KW-0479">Metal-binding</keyword>
<dbReference type="AlphaFoldDB" id="A0AAV2T8S5"/>
<dbReference type="Gene3D" id="1.10.8.10">
    <property type="entry name" value="DNA helicase RuvA subunit, C-terminal domain"/>
    <property type="match status" value="1"/>
</dbReference>
<gene>
    <name evidence="12" type="ORF">CDAUBV1_LOCUS5383</name>
</gene>
<dbReference type="GO" id="GO:0043130">
    <property type="term" value="F:ubiquitin binding"/>
    <property type="evidence" value="ECO:0007669"/>
    <property type="project" value="InterPro"/>
</dbReference>
<name>A0AAV2T8S5_CALDB</name>
<evidence type="ECO:0000256" key="10">
    <source>
        <dbReference type="SAM" id="Phobius"/>
    </source>
</evidence>
<dbReference type="InterPro" id="IPR003892">
    <property type="entry name" value="CUE"/>
</dbReference>
<feature type="transmembrane region" description="Helical" evidence="10">
    <location>
        <begin position="25"/>
        <end position="43"/>
    </location>
</feature>
<evidence type="ECO:0000256" key="1">
    <source>
        <dbReference type="ARBA" id="ARBA00004141"/>
    </source>
</evidence>
<keyword evidence="5" id="KW-0862">Zinc</keyword>
<feature type="transmembrane region" description="Helical" evidence="10">
    <location>
        <begin position="144"/>
        <end position="166"/>
    </location>
</feature>
<evidence type="ECO:0000256" key="8">
    <source>
        <dbReference type="PROSITE-ProRule" id="PRU00175"/>
    </source>
</evidence>
<feature type="region of interest" description="Disordered" evidence="9">
    <location>
        <begin position="784"/>
        <end position="804"/>
    </location>
</feature>
<feature type="region of interest" description="Disordered" evidence="9">
    <location>
        <begin position="572"/>
        <end position="620"/>
    </location>
</feature>
<feature type="compositionally biased region" description="Polar residues" evidence="9">
    <location>
        <begin position="580"/>
        <end position="597"/>
    </location>
</feature>
<keyword evidence="2 10" id="KW-0812">Transmembrane</keyword>
<feature type="transmembrane region" description="Helical" evidence="10">
    <location>
        <begin position="260"/>
        <end position="284"/>
    </location>
</feature>
<evidence type="ECO:0000256" key="7">
    <source>
        <dbReference type="ARBA" id="ARBA00023136"/>
    </source>
</evidence>
<proteinExistence type="predicted"/>
<evidence type="ECO:0000256" key="2">
    <source>
        <dbReference type="ARBA" id="ARBA00022692"/>
    </source>
</evidence>
<dbReference type="GO" id="GO:0006511">
    <property type="term" value="P:ubiquitin-dependent protein catabolic process"/>
    <property type="evidence" value="ECO:0007669"/>
    <property type="project" value="TreeGrafter"/>
</dbReference>
<dbReference type="CDD" id="cd16455">
    <property type="entry name" value="RING-H2_AMFR"/>
    <property type="match status" value="1"/>
</dbReference>
<dbReference type="Pfam" id="PF13639">
    <property type="entry name" value="zf-RING_2"/>
    <property type="match status" value="1"/>
</dbReference>
<evidence type="ECO:0000313" key="13">
    <source>
        <dbReference type="Proteomes" id="UP001497525"/>
    </source>
</evidence>
<keyword evidence="7 10" id="KW-0472">Membrane</keyword>
<dbReference type="SMART" id="SM00184">
    <property type="entry name" value="RING"/>
    <property type="match status" value="1"/>
</dbReference>
<reference evidence="12" key="1">
    <citation type="submission" date="2024-06" db="EMBL/GenBank/DDBJ databases">
        <authorList>
            <person name="Liu X."/>
            <person name="Lenzi L."/>
            <person name="Haldenby T S."/>
            <person name="Uol C."/>
        </authorList>
    </citation>
    <scope>NUCLEOTIDE SEQUENCE</scope>
</reference>
<keyword evidence="6 10" id="KW-1133">Transmembrane helix</keyword>
<dbReference type="Gene3D" id="3.30.40.10">
    <property type="entry name" value="Zinc/RING finger domain, C3HC4 (zinc finger)"/>
    <property type="match status" value="1"/>
</dbReference>
<feature type="transmembrane region" description="Helical" evidence="10">
    <location>
        <begin position="82"/>
        <end position="105"/>
    </location>
</feature>
<dbReference type="GO" id="GO:0005783">
    <property type="term" value="C:endoplasmic reticulum"/>
    <property type="evidence" value="ECO:0007669"/>
    <property type="project" value="TreeGrafter"/>
</dbReference>
<evidence type="ECO:0000256" key="3">
    <source>
        <dbReference type="ARBA" id="ARBA00022723"/>
    </source>
</evidence>
<dbReference type="InterPro" id="IPR013083">
    <property type="entry name" value="Znf_RING/FYVE/PHD"/>
</dbReference>
<dbReference type="GO" id="GO:0061630">
    <property type="term" value="F:ubiquitin protein ligase activity"/>
    <property type="evidence" value="ECO:0007669"/>
    <property type="project" value="TreeGrafter"/>
</dbReference>
<protein>
    <recommendedName>
        <fullName evidence="11">RING-type domain-containing protein</fullName>
    </recommendedName>
</protein>
<dbReference type="GO" id="GO:0070936">
    <property type="term" value="P:protein K48-linked ubiquitination"/>
    <property type="evidence" value="ECO:0007669"/>
    <property type="project" value="TreeGrafter"/>
</dbReference>
<dbReference type="GO" id="GO:0005829">
    <property type="term" value="C:cytosol"/>
    <property type="evidence" value="ECO:0007669"/>
    <property type="project" value="TreeGrafter"/>
</dbReference>
<comment type="caution">
    <text evidence="12">The sequence shown here is derived from an EMBL/GenBank/DDBJ whole genome shotgun (WGS) entry which is preliminary data.</text>
</comment>
<dbReference type="GO" id="GO:0030968">
    <property type="term" value="P:endoplasmic reticulum unfolded protein response"/>
    <property type="evidence" value="ECO:0007669"/>
    <property type="project" value="TreeGrafter"/>
</dbReference>
<dbReference type="Pfam" id="PF02845">
    <property type="entry name" value="CUE"/>
    <property type="match status" value="1"/>
</dbReference>
<evidence type="ECO:0000256" key="9">
    <source>
        <dbReference type="SAM" id="MobiDB-lite"/>
    </source>
</evidence>
<feature type="domain" description="RING-type" evidence="11">
    <location>
        <begin position="420"/>
        <end position="458"/>
    </location>
</feature>
<accession>A0AAV2T8S5</accession>
<dbReference type="EMBL" id="CAXLJL010000127">
    <property type="protein sequence ID" value="CAL5132536.1"/>
    <property type="molecule type" value="Genomic_DNA"/>
</dbReference>
<sequence length="834" mass="92365">MVFSRMGPRYLLCVISWPLRSELRLFLTLSTLSLVVCIVESMLHPDLDDDMLVPSDEVIEHNISSSKTEATDTLSILEVKSVFIPAVFGLFGIILIVGKALQFLFFGRVTDTERTRLSGMLFRFVILRIIIVSGAISVTRLSSIFGWLVWFGILGLLHSCVIIAYSRCNQFSVSSLILRREWIRISCALLFLLLGNWYLMKSGLSNCFVLADISISDGPDTSNAGGGRSLHSGFKAPTALGVLKSKLTGKKDFIYDAADVIALILAECMLLFCFTAHLVGGLLIQAYDRWNLVSGHSWVHQSTASYYLDLIHVFVYRFIEIAHYLHLLLWSRVFSVASLIVFLHIRLAYSALANRIRRHIAYRRLSKYIAKHYELHKMARMDKGWDLMPSKDDYSKSYSSNDVHKPSSGEKEDAAKPDACAICWEPMYCWRRLPCRHDFHEPCLRSWLEQNPSCPTCRRELGLPTTLISNTVRSTQADQLALGLLLRNFVHNANNDNRPAHQNPPPASQGQVPLIVQPVAGQRPTSHQVPSTPARSLLAAAVGLNLGVSIGAAPFVAGAAQAAARTAVLSPSTSASNSSLGQQPEGSHLSTLSSNDQTSDETSRQSSTLPRTNQDEGDQVRRRSFHFDGSRYFSWLPSLHIELSEVIREVFATGTTVDTTPTPRTLSGADISDEPNRAVEEIAADPNNRPNSHELVRLPPNLRGPAGEISAMFPQFPLSAIVADLIRTGVPEITVENLVARPSPVVTNRFMSNEAEVGGHDARVASALITSDEDGSVAIHSPTESLSEFSSNASSSQVAEDNEIRPANERLLTRRRRTMLVNARRRFLTRHSEQ</sequence>
<dbReference type="GO" id="GO:0000151">
    <property type="term" value="C:ubiquitin ligase complex"/>
    <property type="evidence" value="ECO:0007669"/>
    <property type="project" value="TreeGrafter"/>
</dbReference>
<dbReference type="PANTHER" id="PTHR15067">
    <property type="entry name" value="E3 UBIQUITIN-PROTEIN LIGASE RNF8"/>
    <property type="match status" value="1"/>
</dbReference>
<dbReference type="PANTHER" id="PTHR15067:SF5">
    <property type="entry name" value="E3 UBIQUITIN-PROTEIN LIGASE AMFR"/>
    <property type="match status" value="1"/>
</dbReference>
<dbReference type="GO" id="GO:0008270">
    <property type="term" value="F:zinc ion binding"/>
    <property type="evidence" value="ECO:0007669"/>
    <property type="project" value="UniProtKB-KW"/>
</dbReference>
<dbReference type="SUPFAM" id="SSF57850">
    <property type="entry name" value="RING/U-box"/>
    <property type="match status" value="1"/>
</dbReference>
<dbReference type="GO" id="GO:0016020">
    <property type="term" value="C:membrane"/>
    <property type="evidence" value="ECO:0007669"/>
    <property type="project" value="UniProtKB-SubCell"/>
</dbReference>
<feature type="transmembrane region" description="Helical" evidence="10">
    <location>
        <begin position="117"/>
        <end position="138"/>
    </location>
</feature>
<feature type="compositionally biased region" description="Low complexity" evidence="9">
    <location>
        <begin position="785"/>
        <end position="796"/>
    </location>
</feature>
<comment type="subcellular location">
    <subcellularLocation>
        <location evidence="1">Membrane</location>
        <topology evidence="1">Multi-pass membrane protein</topology>
    </subcellularLocation>
</comment>
<feature type="transmembrane region" description="Helical" evidence="10">
    <location>
        <begin position="182"/>
        <end position="200"/>
    </location>
</feature>
<organism evidence="12 13">
    <name type="scientific">Calicophoron daubneyi</name>
    <name type="common">Rumen fluke</name>
    <name type="synonym">Paramphistomum daubneyi</name>
    <dbReference type="NCBI Taxonomy" id="300641"/>
    <lineage>
        <taxon>Eukaryota</taxon>
        <taxon>Metazoa</taxon>
        <taxon>Spiralia</taxon>
        <taxon>Lophotrochozoa</taxon>
        <taxon>Platyhelminthes</taxon>
        <taxon>Trematoda</taxon>
        <taxon>Digenea</taxon>
        <taxon>Plagiorchiida</taxon>
        <taxon>Pronocephalata</taxon>
        <taxon>Paramphistomoidea</taxon>
        <taxon>Paramphistomidae</taxon>
        <taxon>Calicophoron</taxon>
    </lineage>
</organism>